<dbReference type="Proteomes" id="UP000250078">
    <property type="component" value="Unassembled WGS sequence"/>
</dbReference>
<evidence type="ECO:0000313" key="2">
    <source>
        <dbReference type="Proteomes" id="UP000250078"/>
    </source>
</evidence>
<proteinExistence type="predicted"/>
<evidence type="ECO:0000313" key="1">
    <source>
        <dbReference type="EMBL" id="OCK87241.1"/>
    </source>
</evidence>
<sequence>MRKGEELKAPRHASAAATRDGNLPSRDGKLPHSRHIPTVFVAFVRFWHVLRSAVLHLLLRDHFIQITETTNNDPYSSSPQHLGTRIFDRHFSGIHITIHTNHRLIHASTPTAFLCGGIKKDLHLSRYLSMQAQKRHQQRRG</sequence>
<dbReference type="EMBL" id="KV748264">
    <property type="protein sequence ID" value="OCK87241.1"/>
    <property type="molecule type" value="Genomic_DNA"/>
</dbReference>
<protein>
    <submittedName>
        <fullName evidence="1">Uncharacterized protein</fullName>
    </submittedName>
</protein>
<reference evidence="1 2" key="1">
    <citation type="journal article" date="2016" name="Nat. Commun.">
        <title>Ectomycorrhizal ecology is imprinted in the genome of the dominant symbiotic fungus Cenococcum geophilum.</title>
        <authorList>
            <consortium name="DOE Joint Genome Institute"/>
            <person name="Peter M."/>
            <person name="Kohler A."/>
            <person name="Ohm R.A."/>
            <person name="Kuo A."/>
            <person name="Krutzmann J."/>
            <person name="Morin E."/>
            <person name="Arend M."/>
            <person name="Barry K.W."/>
            <person name="Binder M."/>
            <person name="Choi C."/>
            <person name="Clum A."/>
            <person name="Copeland A."/>
            <person name="Grisel N."/>
            <person name="Haridas S."/>
            <person name="Kipfer T."/>
            <person name="LaButti K."/>
            <person name="Lindquist E."/>
            <person name="Lipzen A."/>
            <person name="Maire R."/>
            <person name="Meier B."/>
            <person name="Mihaltcheva S."/>
            <person name="Molinier V."/>
            <person name="Murat C."/>
            <person name="Poggeler S."/>
            <person name="Quandt C.A."/>
            <person name="Sperisen C."/>
            <person name="Tritt A."/>
            <person name="Tisserant E."/>
            <person name="Crous P.W."/>
            <person name="Henrissat B."/>
            <person name="Nehls U."/>
            <person name="Egli S."/>
            <person name="Spatafora J.W."/>
            <person name="Grigoriev I.V."/>
            <person name="Martin F.M."/>
        </authorList>
    </citation>
    <scope>NUCLEOTIDE SEQUENCE [LARGE SCALE GENOMIC DNA]</scope>
    <source>
        <strain evidence="1 2">1.58</strain>
    </source>
</reference>
<organism evidence="1 2">
    <name type="scientific">Cenococcum geophilum 1.58</name>
    <dbReference type="NCBI Taxonomy" id="794803"/>
    <lineage>
        <taxon>Eukaryota</taxon>
        <taxon>Fungi</taxon>
        <taxon>Dikarya</taxon>
        <taxon>Ascomycota</taxon>
        <taxon>Pezizomycotina</taxon>
        <taxon>Dothideomycetes</taxon>
        <taxon>Pleosporomycetidae</taxon>
        <taxon>Gloniales</taxon>
        <taxon>Gloniaceae</taxon>
        <taxon>Cenococcum</taxon>
    </lineage>
</organism>
<keyword evidence="2" id="KW-1185">Reference proteome</keyword>
<name>A0ACC8ELM1_9PEZI</name>
<gene>
    <name evidence="1" type="ORF">K441DRAFT_360003</name>
</gene>
<accession>A0ACC8ELM1</accession>